<sequence length="518" mass="59759">MVTASIQKTSGASRSTSFQHEPLDYRRGAIRLLRILPHLSNEGHIQCEIWHDSIKASYACLSYVWGSEKIQRQILVNGKLLSVRENLYDFMRVARSKYANPPRTLWIDALCIDQNSVYERNHQVAQMGSMYANAIEVISWFGFSQNIGRAFAFGLQCGILPRYRHSNIQKRISEDQNKKWLQRNDESNGQLKKDWHTFVKDRYWTRAWITQEILLARNVKFLVNDLEVNPIDISGCTIGMLMYINDLKGNEPLALEKRDHITKIFHHYMFAICKDEAISQGSKLINFFHDLPGRQSHFVHDRVFSLLSLASDASSVKVDYNMSQAELLHQVMSVYKTKMCICTWFFVADMLDCYHVPDPKGHNNKIGTTPIFRIPMQSVQTDFVMGENPTDWYDACSQCGTKVPSFDKEIETTFCIKSLCYNIRAGHLYVHQYKLGHYEIKRSGDSTKYEVIHFQSRNPGSKDDFDLGWGGIPCLYDIYLTGDVLIKLFLYPDQKVRQAVPMRICFGAQNGDANMELC</sequence>
<evidence type="ECO:0000259" key="1">
    <source>
        <dbReference type="Pfam" id="PF06985"/>
    </source>
</evidence>
<dbReference type="InterPro" id="IPR010730">
    <property type="entry name" value="HET"/>
</dbReference>
<accession>A0AAD4I7T3</accession>
<comment type="caution">
    <text evidence="2">The sequence shown here is derived from an EMBL/GenBank/DDBJ whole genome shotgun (WGS) entry which is preliminary data.</text>
</comment>
<dbReference type="Proteomes" id="UP001199106">
    <property type="component" value="Unassembled WGS sequence"/>
</dbReference>
<reference evidence="2" key="1">
    <citation type="submission" date="2021-07" db="EMBL/GenBank/DDBJ databases">
        <title>Genome Resource of American Ginseng Black Spot Pathogen Alternaria panax.</title>
        <authorList>
            <person name="Qiu C."/>
            <person name="Wang W."/>
            <person name="Liu Z."/>
        </authorList>
    </citation>
    <scope>NUCLEOTIDE SEQUENCE</scope>
    <source>
        <strain evidence="2">BNCC115425</strain>
    </source>
</reference>
<proteinExistence type="predicted"/>
<gene>
    <name evidence="2" type="ORF">G6011_06121</name>
</gene>
<protein>
    <recommendedName>
        <fullName evidence="1">Heterokaryon incompatibility domain-containing protein</fullName>
    </recommendedName>
</protein>
<keyword evidence="3" id="KW-1185">Reference proteome</keyword>
<organism evidence="2 3">
    <name type="scientific">Alternaria panax</name>
    <dbReference type="NCBI Taxonomy" id="48097"/>
    <lineage>
        <taxon>Eukaryota</taxon>
        <taxon>Fungi</taxon>
        <taxon>Dikarya</taxon>
        <taxon>Ascomycota</taxon>
        <taxon>Pezizomycotina</taxon>
        <taxon>Dothideomycetes</taxon>
        <taxon>Pleosporomycetidae</taxon>
        <taxon>Pleosporales</taxon>
        <taxon>Pleosporineae</taxon>
        <taxon>Pleosporaceae</taxon>
        <taxon>Alternaria</taxon>
        <taxon>Alternaria sect. Panax</taxon>
    </lineage>
</organism>
<name>A0AAD4I7T3_9PLEO</name>
<dbReference type="PANTHER" id="PTHR24148:SF73">
    <property type="entry name" value="HET DOMAIN PROTEIN (AFU_ORTHOLOGUE AFUA_8G01020)"/>
    <property type="match status" value="1"/>
</dbReference>
<dbReference type="Pfam" id="PF06985">
    <property type="entry name" value="HET"/>
    <property type="match status" value="1"/>
</dbReference>
<feature type="domain" description="Heterokaryon incompatibility" evidence="1">
    <location>
        <begin position="58"/>
        <end position="212"/>
    </location>
</feature>
<dbReference type="PANTHER" id="PTHR24148">
    <property type="entry name" value="ANKYRIN REPEAT DOMAIN-CONTAINING PROTEIN 39 HOMOLOG-RELATED"/>
    <property type="match status" value="1"/>
</dbReference>
<evidence type="ECO:0000313" key="2">
    <source>
        <dbReference type="EMBL" id="KAG9189253.1"/>
    </source>
</evidence>
<dbReference type="InterPro" id="IPR052895">
    <property type="entry name" value="HetReg/Transcr_Mod"/>
</dbReference>
<dbReference type="EMBL" id="JAANER010000005">
    <property type="protein sequence ID" value="KAG9189253.1"/>
    <property type="molecule type" value="Genomic_DNA"/>
</dbReference>
<evidence type="ECO:0000313" key="3">
    <source>
        <dbReference type="Proteomes" id="UP001199106"/>
    </source>
</evidence>
<dbReference type="AlphaFoldDB" id="A0AAD4I7T3"/>